<dbReference type="GO" id="GO:0006308">
    <property type="term" value="P:DNA catabolic process"/>
    <property type="evidence" value="ECO:0007669"/>
    <property type="project" value="UniProtKB-UniRule"/>
</dbReference>
<evidence type="ECO:0000256" key="4">
    <source>
        <dbReference type="ARBA" id="ARBA00022839"/>
    </source>
</evidence>
<evidence type="ECO:0000313" key="11">
    <source>
        <dbReference type="Proteomes" id="UP000664417"/>
    </source>
</evidence>
<dbReference type="InterPro" id="IPR025824">
    <property type="entry name" value="OB-fold_nuc-bd_dom"/>
</dbReference>
<gene>
    <name evidence="5" type="primary">xseA</name>
    <name evidence="10" type="ORF">J3U88_16540</name>
</gene>
<dbReference type="InterPro" id="IPR003753">
    <property type="entry name" value="Exonuc_VII_L"/>
</dbReference>
<evidence type="ECO:0000256" key="2">
    <source>
        <dbReference type="ARBA" id="ARBA00022722"/>
    </source>
</evidence>
<comment type="similarity">
    <text evidence="5 6">Belongs to the XseA family.</text>
</comment>
<dbReference type="HAMAP" id="MF_00378">
    <property type="entry name" value="Exonuc_7_L"/>
    <property type="match status" value="1"/>
</dbReference>
<dbReference type="GO" id="GO:0009318">
    <property type="term" value="C:exodeoxyribonuclease VII complex"/>
    <property type="evidence" value="ECO:0007669"/>
    <property type="project" value="UniProtKB-UniRule"/>
</dbReference>
<feature type="domain" description="Exonuclease VII large subunit C-terminal" evidence="8">
    <location>
        <begin position="131"/>
        <end position="445"/>
    </location>
</feature>
<keyword evidence="1 5" id="KW-0963">Cytoplasm</keyword>
<feature type="coiled-coil region" evidence="7">
    <location>
        <begin position="348"/>
        <end position="382"/>
    </location>
</feature>
<comment type="caution">
    <text evidence="10">The sequence shown here is derived from an EMBL/GenBank/DDBJ whole genome shotgun (WGS) entry which is preliminary data.</text>
</comment>
<dbReference type="Proteomes" id="UP000664417">
    <property type="component" value="Unassembled WGS sequence"/>
</dbReference>
<name>A0A8J7Q8Y5_9BACT</name>
<comment type="subcellular location">
    <subcellularLocation>
        <location evidence="5 6">Cytoplasm</location>
    </subcellularLocation>
</comment>
<dbReference type="EC" id="3.1.11.6" evidence="5"/>
<organism evidence="10 11">
    <name type="scientific">Acanthopleuribacter pedis</name>
    <dbReference type="NCBI Taxonomy" id="442870"/>
    <lineage>
        <taxon>Bacteria</taxon>
        <taxon>Pseudomonadati</taxon>
        <taxon>Acidobacteriota</taxon>
        <taxon>Holophagae</taxon>
        <taxon>Acanthopleuribacterales</taxon>
        <taxon>Acanthopleuribacteraceae</taxon>
        <taxon>Acanthopleuribacter</taxon>
    </lineage>
</organism>
<comment type="function">
    <text evidence="5">Bidirectionally degrades single-stranded DNA into large acid-insoluble oligonucleotides, which are then degraded further into small acid-soluble oligonucleotides.</text>
</comment>
<dbReference type="InterPro" id="IPR020579">
    <property type="entry name" value="Exonuc_VII_lsu_C"/>
</dbReference>
<evidence type="ECO:0000259" key="8">
    <source>
        <dbReference type="Pfam" id="PF02601"/>
    </source>
</evidence>
<protein>
    <recommendedName>
        <fullName evidence="5">Exodeoxyribonuclease 7 large subunit</fullName>
        <ecNumber evidence="5">3.1.11.6</ecNumber>
    </recommendedName>
    <alternativeName>
        <fullName evidence="5">Exodeoxyribonuclease VII large subunit</fullName>
        <shortName evidence="5">Exonuclease VII large subunit</shortName>
    </alternativeName>
</protein>
<keyword evidence="11" id="KW-1185">Reference proteome</keyword>
<dbReference type="GO" id="GO:0008855">
    <property type="term" value="F:exodeoxyribonuclease VII activity"/>
    <property type="evidence" value="ECO:0007669"/>
    <property type="project" value="UniProtKB-UniRule"/>
</dbReference>
<dbReference type="GO" id="GO:0005737">
    <property type="term" value="C:cytoplasm"/>
    <property type="evidence" value="ECO:0007669"/>
    <property type="project" value="UniProtKB-SubCell"/>
</dbReference>
<evidence type="ECO:0000313" key="10">
    <source>
        <dbReference type="EMBL" id="MBO1320085.1"/>
    </source>
</evidence>
<keyword evidence="2 5" id="KW-0540">Nuclease</keyword>
<proteinExistence type="inferred from homology"/>
<dbReference type="PANTHER" id="PTHR30008:SF0">
    <property type="entry name" value="EXODEOXYRIBONUCLEASE 7 LARGE SUBUNIT"/>
    <property type="match status" value="1"/>
</dbReference>
<dbReference type="EMBL" id="JAFREP010000015">
    <property type="protein sequence ID" value="MBO1320085.1"/>
    <property type="molecule type" value="Genomic_DNA"/>
</dbReference>
<sequence length="460" mass="51922">MYPTANHNGANRQNPLSVSQITQLVRDRIEALPRIWLSGEISNFKAAGSGHWYFSLKDERAQIRANMWRSSAQRVTFRPRDGMQVLVSGTLSVYPPRGEYNLIVDRIEEMGLGKLRAEFERLKLQLRAEGLFDAEHKKPLPLLPTKIGIVTSPTGAAIRDMLRVLHHRHGGLHVLIYPARVQGQGAAEEVAEGVQFLDSRGGCDVIIIGRGGGSEEDLWAFNEEVLARAVFAAKTPIVSAVGHEVDFTISDFVADVRAATPSNAAELVVQTKNEYRKTLDSLVQRMGRLMQQRLLYYKSRITISESNPIFVRVRSRINEAGRAVSDAEYRMKQAITQRVYGGERQLHRLDERLQVQRLQNRLNLLEQRLKQADNALNQNMALRLERARQRAGATMARLEDLSPLKILNRGYAVVFDDREQVVRRPGAVKVGSVLKLRLAEGELAARVIEKPREQVQDELF</sequence>
<dbReference type="Pfam" id="PF13742">
    <property type="entry name" value="tRNA_anti_2"/>
    <property type="match status" value="1"/>
</dbReference>
<evidence type="ECO:0000256" key="6">
    <source>
        <dbReference type="RuleBase" id="RU004355"/>
    </source>
</evidence>
<dbReference type="PANTHER" id="PTHR30008">
    <property type="entry name" value="EXODEOXYRIBONUCLEASE 7 LARGE SUBUNIT"/>
    <property type="match status" value="1"/>
</dbReference>
<comment type="subunit">
    <text evidence="5">Heterooligomer composed of large and small subunits.</text>
</comment>
<comment type="catalytic activity">
    <reaction evidence="5 6">
        <text>Exonucleolytic cleavage in either 5'- to 3'- or 3'- to 5'-direction to yield nucleoside 5'-phosphates.</text>
        <dbReference type="EC" id="3.1.11.6"/>
    </reaction>
</comment>
<dbReference type="Pfam" id="PF02601">
    <property type="entry name" value="Exonuc_VII_L"/>
    <property type="match status" value="1"/>
</dbReference>
<keyword evidence="4 5" id="KW-0269">Exonuclease</keyword>
<evidence type="ECO:0000256" key="5">
    <source>
        <dbReference type="HAMAP-Rule" id="MF_00378"/>
    </source>
</evidence>
<evidence type="ECO:0000256" key="7">
    <source>
        <dbReference type="SAM" id="Coils"/>
    </source>
</evidence>
<dbReference type="NCBIfam" id="TIGR00237">
    <property type="entry name" value="xseA"/>
    <property type="match status" value="1"/>
</dbReference>
<reference evidence="10" key="1">
    <citation type="submission" date="2021-03" db="EMBL/GenBank/DDBJ databases">
        <authorList>
            <person name="Wang G."/>
        </authorList>
    </citation>
    <scope>NUCLEOTIDE SEQUENCE</scope>
    <source>
        <strain evidence="10">KCTC 12899</strain>
    </source>
</reference>
<dbReference type="RefSeq" id="WP_207860038.1">
    <property type="nucleotide sequence ID" value="NZ_JAFREP010000015.1"/>
</dbReference>
<keyword evidence="7" id="KW-0175">Coiled coil</keyword>
<keyword evidence="3 5" id="KW-0378">Hydrolase</keyword>
<dbReference type="AlphaFoldDB" id="A0A8J7Q8Y5"/>
<evidence type="ECO:0000256" key="3">
    <source>
        <dbReference type="ARBA" id="ARBA00022801"/>
    </source>
</evidence>
<dbReference type="GO" id="GO:0003676">
    <property type="term" value="F:nucleic acid binding"/>
    <property type="evidence" value="ECO:0007669"/>
    <property type="project" value="InterPro"/>
</dbReference>
<dbReference type="CDD" id="cd04489">
    <property type="entry name" value="ExoVII_LU_OBF"/>
    <property type="match status" value="1"/>
</dbReference>
<evidence type="ECO:0000259" key="9">
    <source>
        <dbReference type="Pfam" id="PF13742"/>
    </source>
</evidence>
<evidence type="ECO:0000256" key="1">
    <source>
        <dbReference type="ARBA" id="ARBA00022490"/>
    </source>
</evidence>
<feature type="domain" description="OB-fold nucleic acid binding" evidence="9">
    <location>
        <begin position="16"/>
        <end position="108"/>
    </location>
</feature>
<accession>A0A8J7Q8Y5</accession>